<dbReference type="EMBL" id="CAJOBH010046301">
    <property type="protein sequence ID" value="CAF4356125.1"/>
    <property type="molecule type" value="Genomic_DNA"/>
</dbReference>
<protein>
    <submittedName>
        <fullName evidence="2">Uncharacterized protein</fullName>
    </submittedName>
</protein>
<dbReference type="EMBL" id="CAJOBI010072906">
    <property type="protein sequence ID" value="CAF4466294.1"/>
    <property type="molecule type" value="Genomic_DNA"/>
</dbReference>
<evidence type="ECO:0000313" key="5">
    <source>
        <dbReference type="Proteomes" id="UP000681967"/>
    </source>
</evidence>
<gene>
    <name evidence="1" type="ORF">BYL167_LOCUS29690</name>
    <name evidence="2" type="ORF">BYL167_LOCUS29707</name>
    <name evidence="4" type="ORF">GIL414_LOCUS33951</name>
    <name evidence="3" type="ORF">SMN809_LOCUS33375</name>
</gene>
<accession>A0A8S2UPV6</accession>
<sequence>MTFGSKLAPIPADFSIGKVIQWTVTECESDEHLIANVITERRRKPITVTLTRNHTS</sequence>
<evidence type="ECO:0000313" key="2">
    <source>
        <dbReference type="EMBL" id="CAF4356539.1"/>
    </source>
</evidence>
<dbReference type="EMBL" id="CAJOBJ010076982">
    <property type="protein sequence ID" value="CAF4484168.1"/>
    <property type="molecule type" value="Genomic_DNA"/>
</dbReference>
<evidence type="ECO:0000313" key="3">
    <source>
        <dbReference type="EMBL" id="CAF4466294.1"/>
    </source>
</evidence>
<dbReference type="Proteomes" id="UP000681720">
    <property type="component" value="Unassembled WGS sequence"/>
</dbReference>
<organism evidence="2 5">
    <name type="scientific">Rotaria magnacalcarata</name>
    <dbReference type="NCBI Taxonomy" id="392030"/>
    <lineage>
        <taxon>Eukaryota</taxon>
        <taxon>Metazoa</taxon>
        <taxon>Spiralia</taxon>
        <taxon>Gnathifera</taxon>
        <taxon>Rotifera</taxon>
        <taxon>Eurotatoria</taxon>
        <taxon>Bdelloidea</taxon>
        <taxon>Philodinida</taxon>
        <taxon>Philodinidae</taxon>
        <taxon>Rotaria</taxon>
    </lineage>
</organism>
<comment type="caution">
    <text evidence="2">The sequence shown here is derived from an EMBL/GenBank/DDBJ whole genome shotgun (WGS) entry which is preliminary data.</text>
</comment>
<dbReference type="Proteomes" id="UP000676336">
    <property type="component" value="Unassembled WGS sequence"/>
</dbReference>
<feature type="non-terminal residue" evidence="2">
    <location>
        <position position="56"/>
    </location>
</feature>
<dbReference type="AlphaFoldDB" id="A0A8S2UPV6"/>
<dbReference type="EMBL" id="CAJOBH010046376">
    <property type="protein sequence ID" value="CAF4356539.1"/>
    <property type="molecule type" value="Genomic_DNA"/>
</dbReference>
<proteinExistence type="predicted"/>
<reference evidence="2" key="1">
    <citation type="submission" date="2021-02" db="EMBL/GenBank/DDBJ databases">
        <authorList>
            <person name="Nowell W R."/>
        </authorList>
    </citation>
    <scope>NUCLEOTIDE SEQUENCE</scope>
</reference>
<name>A0A8S2UPV6_9BILA</name>
<dbReference type="Proteomes" id="UP000681967">
    <property type="component" value="Unassembled WGS sequence"/>
</dbReference>
<evidence type="ECO:0000313" key="1">
    <source>
        <dbReference type="EMBL" id="CAF4356125.1"/>
    </source>
</evidence>
<evidence type="ECO:0000313" key="4">
    <source>
        <dbReference type="EMBL" id="CAF4484168.1"/>
    </source>
</evidence>